<feature type="compositionally biased region" description="Basic and acidic residues" evidence="1">
    <location>
        <begin position="27"/>
        <end position="56"/>
    </location>
</feature>
<accession>A0A4U9RAJ6</accession>
<feature type="compositionally biased region" description="Polar residues" evidence="1">
    <location>
        <begin position="89"/>
        <end position="98"/>
    </location>
</feature>
<proteinExistence type="predicted"/>
<feature type="compositionally biased region" description="Basic and acidic residues" evidence="1">
    <location>
        <begin position="99"/>
        <end position="122"/>
    </location>
</feature>
<evidence type="ECO:0000313" key="3">
    <source>
        <dbReference type="Proteomes" id="UP000308489"/>
    </source>
</evidence>
<protein>
    <submittedName>
        <fullName evidence="2">Uncharacterized protein</fullName>
    </submittedName>
</protein>
<feature type="region of interest" description="Disordered" evidence="1">
    <location>
        <begin position="89"/>
        <end position="122"/>
    </location>
</feature>
<dbReference type="AlphaFoldDB" id="A0A4U9RAJ6"/>
<gene>
    <name evidence="2" type="ORF">NCTC503_00805</name>
</gene>
<sequence>MKKANEREVKNRLNELERTMENYVRTERHLEQHSDIASREQLENAKSIQESRREDMQELENSIVHGNDVENNTPEQQLENLKDNYVSTQGYLNHNSENMSREDLSNLKEKQENRKEQMDRMY</sequence>
<reference evidence="2 3" key="1">
    <citation type="submission" date="2019-05" db="EMBL/GenBank/DDBJ databases">
        <authorList>
            <consortium name="Pathogen Informatics"/>
        </authorList>
    </citation>
    <scope>NUCLEOTIDE SEQUENCE [LARGE SCALE GENOMIC DNA]</scope>
    <source>
        <strain evidence="2 3">NCTC503</strain>
    </source>
</reference>
<organism evidence="2 3">
    <name type="scientific">Hathewaya histolytica</name>
    <name type="common">Clostridium histolyticum</name>
    <dbReference type="NCBI Taxonomy" id="1498"/>
    <lineage>
        <taxon>Bacteria</taxon>
        <taxon>Bacillati</taxon>
        <taxon>Bacillota</taxon>
        <taxon>Clostridia</taxon>
        <taxon>Eubacteriales</taxon>
        <taxon>Clostridiaceae</taxon>
        <taxon>Hathewaya</taxon>
    </lineage>
</organism>
<dbReference type="RefSeq" id="WP_171011971.1">
    <property type="nucleotide sequence ID" value="NZ_CBCRUQ010000001.1"/>
</dbReference>
<evidence type="ECO:0000256" key="1">
    <source>
        <dbReference type="SAM" id="MobiDB-lite"/>
    </source>
</evidence>
<dbReference type="Proteomes" id="UP000308489">
    <property type="component" value="Chromosome 1"/>
</dbReference>
<dbReference type="KEGG" id="hhw:NCTC503_00805"/>
<evidence type="ECO:0000313" key="2">
    <source>
        <dbReference type="EMBL" id="VTQ85690.1"/>
    </source>
</evidence>
<keyword evidence="3" id="KW-1185">Reference proteome</keyword>
<name>A0A4U9RAJ6_HATHI</name>
<feature type="region of interest" description="Disordered" evidence="1">
    <location>
        <begin position="27"/>
        <end position="58"/>
    </location>
</feature>
<dbReference type="EMBL" id="LR590481">
    <property type="protein sequence ID" value="VTQ85690.1"/>
    <property type="molecule type" value="Genomic_DNA"/>
</dbReference>